<accession>A0A510Y4K3</accession>
<dbReference type="RefSeq" id="WP_094907897.1">
    <property type="nucleotide sequence ID" value="NZ_BJUN01000001.1"/>
</dbReference>
<feature type="transmembrane region" description="Helical" evidence="1">
    <location>
        <begin position="210"/>
        <end position="231"/>
    </location>
</feature>
<sequence>MKRKNKLKYITELGKIEKVDLILLVTILLYLPILLFVLDNKLLLFIFTIIWLVINRALWKRYSKLNKKPFLFKTLNRIAIISIVDLILIIALSYLNSKTWMIITLLIFSYLYLSILVIFLYYIVDLVYYLMLKTIFPEEKDKKIIYKPDIKELSRFIELGNQMKYLNVIVLEFFMYILISIYFLCLVFKFDNLTSNTSLDIINEWAKRQDYLTIFNGISLISLTFALYTFTFPWKNKIINRATKNYKKYWNAKEKTNSMS</sequence>
<feature type="transmembrane region" description="Helical" evidence="1">
    <location>
        <begin position="100"/>
        <end position="124"/>
    </location>
</feature>
<evidence type="ECO:0000256" key="1">
    <source>
        <dbReference type="SAM" id="Phobius"/>
    </source>
</evidence>
<feature type="transmembrane region" description="Helical" evidence="1">
    <location>
        <begin position="44"/>
        <end position="62"/>
    </location>
</feature>
<dbReference type="OrthoDB" id="2991668at2"/>
<evidence type="ECO:0000313" key="2">
    <source>
        <dbReference type="EMBL" id="GEK57467.1"/>
    </source>
</evidence>
<comment type="caution">
    <text evidence="2">The sequence shown here is derived from an EMBL/GenBank/DDBJ whole genome shotgun (WGS) entry which is preliminary data.</text>
</comment>
<name>A0A510Y4K3_MARHA</name>
<gene>
    <name evidence="2" type="ORF">MHA01_03720</name>
</gene>
<dbReference type="Proteomes" id="UP000321051">
    <property type="component" value="Unassembled WGS sequence"/>
</dbReference>
<feature type="transmembrane region" description="Helical" evidence="1">
    <location>
        <begin position="21"/>
        <end position="38"/>
    </location>
</feature>
<feature type="transmembrane region" description="Helical" evidence="1">
    <location>
        <begin position="165"/>
        <end position="190"/>
    </location>
</feature>
<keyword evidence="3" id="KW-1185">Reference proteome</keyword>
<protein>
    <submittedName>
        <fullName evidence="2">Uncharacterized protein</fullName>
    </submittedName>
</protein>
<dbReference type="AlphaFoldDB" id="A0A510Y4K3"/>
<keyword evidence="1" id="KW-0812">Transmembrane</keyword>
<reference evidence="2 3" key="1">
    <citation type="submission" date="2019-07" db="EMBL/GenBank/DDBJ databases">
        <title>Whole genome shotgun sequence of Marinococcus halophilus NBRC 102359.</title>
        <authorList>
            <person name="Hosoyama A."/>
            <person name="Uohara A."/>
            <person name="Ohji S."/>
            <person name="Ichikawa N."/>
        </authorList>
    </citation>
    <scope>NUCLEOTIDE SEQUENCE [LARGE SCALE GENOMIC DNA]</scope>
    <source>
        <strain evidence="2 3">NBRC 102359</strain>
    </source>
</reference>
<evidence type="ECO:0000313" key="3">
    <source>
        <dbReference type="Proteomes" id="UP000321051"/>
    </source>
</evidence>
<keyword evidence="1" id="KW-1133">Transmembrane helix</keyword>
<organism evidence="2 3">
    <name type="scientific">Marinococcus halophilus</name>
    <dbReference type="NCBI Taxonomy" id="1371"/>
    <lineage>
        <taxon>Bacteria</taxon>
        <taxon>Bacillati</taxon>
        <taxon>Bacillota</taxon>
        <taxon>Bacilli</taxon>
        <taxon>Bacillales</taxon>
        <taxon>Bacillaceae</taxon>
        <taxon>Marinococcus</taxon>
    </lineage>
</organism>
<keyword evidence="1" id="KW-0472">Membrane</keyword>
<feature type="transmembrane region" description="Helical" evidence="1">
    <location>
        <begin position="74"/>
        <end position="94"/>
    </location>
</feature>
<dbReference type="EMBL" id="BJUN01000001">
    <property type="protein sequence ID" value="GEK57467.1"/>
    <property type="molecule type" value="Genomic_DNA"/>
</dbReference>
<proteinExistence type="predicted"/>